<accession>A0A127K3B7</accession>
<evidence type="ECO:0000256" key="4">
    <source>
        <dbReference type="PROSITE-ProRule" id="PRU00354"/>
    </source>
</evidence>
<comment type="similarity">
    <text evidence="1">Belongs to the spermidine/spermine synthase family.</text>
</comment>
<dbReference type="PANTHER" id="PTHR43317">
    <property type="entry name" value="THERMOSPERMINE SYNTHASE ACAULIS5"/>
    <property type="match status" value="1"/>
</dbReference>
<dbReference type="AlphaFoldDB" id="A0A127K3B7"/>
<evidence type="ECO:0000313" key="6">
    <source>
        <dbReference type="EMBL" id="AMO36449.1"/>
    </source>
</evidence>
<evidence type="ECO:0000256" key="3">
    <source>
        <dbReference type="ARBA" id="ARBA00023115"/>
    </source>
</evidence>
<name>A0A127K3B7_9RHOO</name>
<protein>
    <submittedName>
        <fullName evidence="6">Spermidine synthase</fullName>
    </submittedName>
</protein>
<gene>
    <name evidence="6" type="ORF">AC731_005570</name>
</gene>
<evidence type="ECO:0000256" key="1">
    <source>
        <dbReference type="ARBA" id="ARBA00007867"/>
    </source>
</evidence>
<dbReference type="SUPFAM" id="SSF53335">
    <property type="entry name" value="S-adenosyl-L-methionine-dependent methyltransferases"/>
    <property type="match status" value="1"/>
</dbReference>
<dbReference type="KEGG" id="thu:AC731_005570"/>
<proteinExistence type="inferred from homology"/>
<evidence type="ECO:0000313" key="7">
    <source>
        <dbReference type="Proteomes" id="UP000036902"/>
    </source>
</evidence>
<dbReference type="GO" id="GO:0016740">
    <property type="term" value="F:transferase activity"/>
    <property type="evidence" value="ECO:0007669"/>
    <property type="project" value="UniProtKB-UniRule"/>
</dbReference>
<keyword evidence="7" id="KW-1185">Reference proteome</keyword>
<keyword evidence="3 4" id="KW-0620">Polyamine biosynthesis</keyword>
<dbReference type="InterPro" id="IPR029063">
    <property type="entry name" value="SAM-dependent_MTases_sf"/>
</dbReference>
<dbReference type="GO" id="GO:0006596">
    <property type="term" value="P:polyamine biosynthetic process"/>
    <property type="evidence" value="ECO:0007669"/>
    <property type="project" value="UniProtKB-UniRule"/>
</dbReference>
<dbReference type="RefSeq" id="WP_048703886.1">
    <property type="nucleotide sequence ID" value="NZ_CP014646.1"/>
</dbReference>
<feature type="domain" description="PABS" evidence="5">
    <location>
        <begin position="1"/>
        <end position="214"/>
    </location>
</feature>
<feature type="active site" description="Proton acceptor" evidence="4">
    <location>
        <position position="137"/>
    </location>
</feature>
<organism evidence="6 7">
    <name type="scientific">Thauera humireducens</name>
    <dbReference type="NCBI Taxonomy" id="1134435"/>
    <lineage>
        <taxon>Bacteria</taxon>
        <taxon>Pseudomonadati</taxon>
        <taxon>Pseudomonadota</taxon>
        <taxon>Betaproteobacteria</taxon>
        <taxon>Rhodocyclales</taxon>
        <taxon>Zoogloeaceae</taxon>
        <taxon>Thauera</taxon>
    </lineage>
</organism>
<sequence>MSTPIDISEEAGVRYLHFGSDWIQGAMRIRKPNALELAYTREMMAGLLLRDGLADDAGQWPKRVLIIGLGAASLAKFVHHHCPQARIKVVEIAPSVVAAARQFFKLPEEDARFSIHLGCGAQYVMEKDASWDYILVDGYDRNARAGALDTLPFYQALRSRLSASGLMAVNLFGRSRGYKASVERILTAFDDRVLAFPSCDSGNVVAFGAVGEPIERPLDELRERARSLKAATGLDLGPTITRLEQSGSVPGGVLHL</sequence>
<dbReference type="STRING" id="1134435.AC731_005570"/>
<evidence type="ECO:0000259" key="5">
    <source>
        <dbReference type="PROSITE" id="PS51006"/>
    </source>
</evidence>
<reference evidence="7" key="1">
    <citation type="submission" date="2016-03" db="EMBL/GenBank/DDBJ databases">
        <authorList>
            <person name="Ma C."/>
            <person name="Zhou S."/>
            <person name="Yang G."/>
        </authorList>
    </citation>
    <scope>NUCLEOTIDE SEQUENCE [LARGE SCALE GENOMIC DNA]</scope>
    <source>
        <strain evidence="7">SgZ-1</strain>
    </source>
</reference>
<dbReference type="Pfam" id="PF01564">
    <property type="entry name" value="Spermine_synth"/>
    <property type="match status" value="1"/>
</dbReference>
<dbReference type="InterPro" id="IPR030374">
    <property type="entry name" value="PABS"/>
</dbReference>
<dbReference type="Gene3D" id="3.40.50.150">
    <property type="entry name" value="Vaccinia Virus protein VP39"/>
    <property type="match status" value="1"/>
</dbReference>
<dbReference type="PROSITE" id="PS51006">
    <property type="entry name" value="PABS_2"/>
    <property type="match status" value="1"/>
</dbReference>
<dbReference type="Proteomes" id="UP000036902">
    <property type="component" value="Chromosome"/>
</dbReference>
<dbReference type="PANTHER" id="PTHR43317:SF1">
    <property type="entry name" value="THERMOSPERMINE SYNTHASE ACAULIS5"/>
    <property type="match status" value="1"/>
</dbReference>
<evidence type="ECO:0000256" key="2">
    <source>
        <dbReference type="ARBA" id="ARBA00022679"/>
    </source>
</evidence>
<dbReference type="EMBL" id="CP014646">
    <property type="protein sequence ID" value="AMO36449.1"/>
    <property type="molecule type" value="Genomic_DNA"/>
</dbReference>
<keyword evidence="2 4" id="KW-0808">Transferase</keyword>